<dbReference type="Proteomes" id="UP000002669">
    <property type="component" value="Unassembled WGS sequence"/>
</dbReference>
<dbReference type="EMBL" id="DS989827">
    <property type="protein sequence ID" value="EFR03785.1"/>
    <property type="molecule type" value="Genomic_DNA"/>
</dbReference>
<proteinExistence type="predicted"/>
<evidence type="ECO:0000313" key="2">
    <source>
        <dbReference type="Proteomes" id="UP000002669"/>
    </source>
</evidence>
<dbReference type="HOGENOM" id="CLU_1626614_0_0_1"/>
<name>E4V170_ARTGP</name>
<evidence type="ECO:0000313" key="1">
    <source>
        <dbReference type="EMBL" id="EFR03785.1"/>
    </source>
</evidence>
<protein>
    <submittedName>
        <fullName evidence="1">Uncharacterized protein</fullName>
    </submittedName>
</protein>
<organism evidence="2">
    <name type="scientific">Arthroderma gypseum (strain ATCC MYA-4604 / CBS 118893)</name>
    <name type="common">Microsporum gypseum</name>
    <dbReference type="NCBI Taxonomy" id="535722"/>
    <lineage>
        <taxon>Eukaryota</taxon>
        <taxon>Fungi</taxon>
        <taxon>Dikarya</taxon>
        <taxon>Ascomycota</taxon>
        <taxon>Pezizomycotina</taxon>
        <taxon>Eurotiomycetes</taxon>
        <taxon>Eurotiomycetidae</taxon>
        <taxon>Onygenales</taxon>
        <taxon>Arthrodermataceae</taxon>
        <taxon>Nannizzia</taxon>
    </lineage>
</organism>
<dbReference type="AlphaFoldDB" id="E4V170"/>
<dbReference type="GeneID" id="10026036"/>
<keyword evidence="2" id="KW-1185">Reference proteome</keyword>
<dbReference type="VEuPathDB" id="FungiDB:MGYG_06783"/>
<dbReference type="InParanoid" id="E4V170"/>
<gene>
    <name evidence="1" type="ORF">MGYG_06783</name>
</gene>
<reference evidence="2" key="1">
    <citation type="journal article" date="2012" name="MBio">
        <title>Comparative genome analysis of Trichophyton rubrum and related dermatophytes reveals candidate genes involved in infection.</title>
        <authorList>
            <person name="Martinez D.A."/>
            <person name="Oliver B.G."/>
            <person name="Graeser Y."/>
            <person name="Goldberg J.M."/>
            <person name="Li W."/>
            <person name="Martinez-Rossi N.M."/>
            <person name="Monod M."/>
            <person name="Shelest E."/>
            <person name="Barton R.C."/>
            <person name="Birch E."/>
            <person name="Brakhage A.A."/>
            <person name="Chen Z."/>
            <person name="Gurr S.J."/>
            <person name="Heiman D."/>
            <person name="Heitman J."/>
            <person name="Kosti I."/>
            <person name="Rossi A."/>
            <person name="Saif S."/>
            <person name="Samalova M."/>
            <person name="Saunders C.W."/>
            <person name="Shea T."/>
            <person name="Summerbell R.C."/>
            <person name="Xu J."/>
            <person name="Young S."/>
            <person name="Zeng Q."/>
            <person name="Birren B.W."/>
            <person name="Cuomo C.A."/>
            <person name="White T.C."/>
        </authorList>
    </citation>
    <scope>NUCLEOTIDE SEQUENCE [LARGE SCALE GENOMIC DNA]</scope>
    <source>
        <strain evidence="2">ATCC MYA-4604 / CBS 118893</strain>
    </source>
</reference>
<dbReference type="RefSeq" id="XP_003170793.1">
    <property type="nucleotide sequence ID" value="XM_003170745.1"/>
</dbReference>
<sequence length="163" mass="18351">MAYRRVYNEGNGQSGVDSWYLLSFDIISMKRSDGGLQAIHRLTPIQSVLSSWRVLPHHALDGSGLSKLHESGLCADLNQNSSVIQCLSKTLTSSMMRMITPYLRQKVSPELRGSEAHHALHASKGTQFELAQREVHVWYLPKLGTVMRFLNYLQGASNYTKDM</sequence>
<accession>E4V170</accession>